<evidence type="ECO:0000256" key="1">
    <source>
        <dbReference type="ARBA" id="ARBA00022723"/>
    </source>
</evidence>
<dbReference type="Proteomes" id="UP000326924">
    <property type="component" value="Unassembled WGS sequence"/>
</dbReference>
<dbReference type="OrthoDB" id="432970at2759"/>
<reference evidence="6 7" key="1">
    <citation type="submission" date="2019-09" db="EMBL/GenBank/DDBJ databases">
        <title>Draft genome of the ectomycorrhizal ascomycete Sphaerosporella brunnea.</title>
        <authorList>
            <consortium name="DOE Joint Genome Institute"/>
            <person name="Benucci G.M."/>
            <person name="Marozzi G."/>
            <person name="Antonielli L."/>
            <person name="Sanchez S."/>
            <person name="Marco P."/>
            <person name="Wang X."/>
            <person name="Falini L.B."/>
            <person name="Barry K."/>
            <person name="Haridas S."/>
            <person name="Lipzen A."/>
            <person name="Labutti K."/>
            <person name="Grigoriev I.V."/>
            <person name="Murat C."/>
            <person name="Martin F."/>
            <person name="Albertini E."/>
            <person name="Donnini D."/>
            <person name="Bonito G."/>
        </authorList>
    </citation>
    <scope>NUCLEOTIDE SEQUENCE [LARGE SCALE GENOMIC DNA]</scope>
    <source>
        <strain evidence="6 7">Sb_GMNB300</strain>
    </source>
</reference>
<dbReference type="InterPro" id="IPR002893">
    <property type="entry name" value="Znf_MYND"/>
</dbReference>
<keyword evidence="2 4" id="KW-0863">Zinc-finger</keyword>
<evidence type="ECO:0000313" key="7">
    <source>
        <dbReference type="Proteomes" id="UP000326924"/>
    </source>
</evidence>
<evidence type="ECO:0000313" key="6">
    <source>
        <dbReference type="EMBL" id="KAA8895436.1"/>
    </source>
</evidence>
<sequence length="376" mass="42781">MSSASANSPTPPQSRAINEIKRLLSRSSPDFDTAKNHISRAIGSNHFTIEPFRNAVRRPNLSDSQKLEFLLLAVPEADRAIKKLYGEDCFEPSSEVYGHFWRLVETRGYVRLLLDIVFCAADSGDYETAVEYAKRVLQYNHGDNNGIRDRVPLFLLHLDRPLEALNFCLSWLDTAHENYDSTRYCPKGGFAQLDRYSKEDLDANQPLQIKVQNLGHASLIFTSALACFRIFGPCTLSTSWMREGNKANGHVVDMLLAAVETWPSGPNQSPRGLGSEPEAMDYIFFGKKLWEGEEPREWVRSIADEVAKRECSARDCRKVEAHRGEYKVCSGCRASWYCGTECQANDWKIGHKRRCKEERNIRELTEKMGKGMQWGK</sequence>
<dbReference type="SUPFAM" id="SSF144232">
    <property type="entry name" value="HIT/MYND zinc finger-like"/>
    <property type="match status" value="1"/>
</dbReference>
<accession>A0A5J5EKD6</accession>
<keyword evidence="7" id="KW-1185">Reference proteome</keyword>
<evidence type="ECO:0000256" key="2">
    <source>
        <dbReference type="ARBA" id="ARBA00022771"/>
    </source>
</evidence>
<dbReference type="InParanoid" id="A0A5J5EKD6"/>
<evidence type="ECO:0000259" key="5">
    <source>
        <dbReference type="PROSITE" id="PS50865"/>
    </source>
</evidence>
<dbReference type="PROSITE" id="PS50865">
    <property type="entry name" value="ZF_MYND_2"/>
    <property type="match status" value="1"/>
</dbReference>
<gene>
    <name evidence="6" type="ORF">FN846DRAFT_339213</name>
</gene>
<keyword evidence="3" id="KW-0862">Zinc</keyword>
<name>A0A5J5EKD6_9PEZI</name>
<dbReference type="Gene3D" id="6.10.140.2220">
    <property type="match status" value="1"/>
</dbReference>
<proteinExistence type="predicted"/>
<dbReference type="GO" id="GO:0008270">
    <property type="term" value="F:zinc ion binding"/>
    <property type="evidence" value="ECO:0007669"/>
    <property type="project" value="UniProtKB-KW"/>
</dbReference>
<evidence type="ECO:0000256" key="4">
    <source>
        <dbReference type="PROSITE-ProRule" id="PRU00134"/>
    </source>
</evidence>
<dbReference type="AlphaFoldDB" id="A0A5J5EKD6"/>
<comment type="caution">
    <text evidence="6">The sequence shown here is derived from an EMBL/GenBank/DDBJ whole genome shotgun (WGS) entry which is preliminary data.</text>
</comment>
<protein>
    <recommendedName>
        <fullName evidence="5">MYND-type domain-containing protein</fullName>
    </recommendedName>
</protein>
<organism evidence="6 7">
    <name type="scientific">Sphaerosporella brunnea</name>
    <dbReference type="NCBI Taxonomy" id="1250544"/>
    <lineage>
        <taxon>Eukaryota</taxon>
        <taxon>Fungi</taxon>
        <taxon>Dikarya</taxon>
        <taxon>Ascomycota</taxon>
        <taxon>Pezizomycotina</taxon>
        <taxon>Pezizomycetes</taxon>
        <taxon>Pezizales</taxon>
        <taxon>Pyronemataceae</taxon>
        <taxon>Sphaerosporella</taxon>
    </lineage>
</organism>
<keyword evidence="1" id="KW-0479">Metal-binding</keyword>
<dbReference type="Pfam" id="PF01753">
    <property type="entry name" value="zf-MYND"/>
    <property type="match status" value="1"/>
</dbReference>
<dbReference type="EMBL" id="VXIS01000265">
    <property type="protein sequence ID" value="KAA8895436.1"/>
    <property type="molecule type" value="Genomic_DNA"/>
</dbReference>
<evidence type="ECO:0000256" key="3">
    <source>
        <dbReference type="ARBA" id="ARBA00022833"/>
    </source>
</evidence>
<feature type="domain" description="MYND-type" evidence="5">
    <location>
        <begin position="313"/>
        <end position="355"/>
    </location>
</feature>